<dbReference type="SUPFAM" id="SSF69118">
    <property type="entry name" value="AhpD-like"/>
    <property type="match status" value="1"/>
</dbReference>
<dbReference type="RefSeq" id="WP_200252260.1">
    <property type="nucleotide sequence ID" value="NZ_NRRY01000128.1"/>
</dbReference>
<keyword evidence="2" id="KW-1185">Reference proteome</keyword>
<name>A0A9X0WE97_9GAMM</name>
<gene>
    <name evidence="1" type="ORF">CKO42_26250</name>
</gene>
<organism evidence="1 2">
    <name type="scientific">Lamprobacter modestohalophilus</name>
    <dbReference type="NCBI Taxonomy" id="1064514"/>
    <lineage>
        <taxon>Bacteria</taxon>
        <taxon>Pseudomonadati</taxon>
        <taxon>Pseudomonadota</taxon>
        <taxon>Gammaproteobacteria</taxon>
        <taxon>Chromatiales</taxon>
        <taxon>Chromatiaceae</taxon>
        <taxon>Lamprobacter</taxon>
    </lineage>
</organism>
<accession>A0A9X0WE97</accession>
<comment type="caution">
    <text evidence="1">The sequence shown here is derived from an EMBL/GenBank/DDBJ whole genome shotgun (WGS) entry which is preliminary data.</text>
</comment>
<dbReference type="AlphaFoldDB" id="A0A9X0WE97"/>
<dbReference type="EMBL" id="NRRY01000128">
    <property type="protein sequence ID" value="MBK1621817.1"/>
    <property type="molecule type" value="Genomic_DNA"/>
</dbReference>
<dbReference type="Proteomes" id="UP001138768">
    <property type="component" value="Unassembled WGS sequence"/>
</dbReference>
<evidence type="ECO:0000313" key="2">
    <source>
        <dbReference type="Proteomes" id="UP001138768"/>
    </source>
</evidence>
<reference evidence="1 2" key="1">
    <citation type="journal article" date="2020" name="Microorganisms">
        <title>Osmotic Adaptation and Compatible Solute Biosynthesis of Phototrophic Bacteria as Revealed from Genome Analyses.</title>
        <authorList>
            <person name="Imhoff J.F."/>
            <person name="Rahn T."/>
            <person name="Kunzel S."/>
            <person name="Keller A."/>
            <person name="Neulinger S.C."/>
        </authorList>
    </citation>
    <scope>NUCLEOTIDE SEQUENCE [LARGE SCALE GENOMIC DNA]</scope>
    <source>
        <strain evidence="1 2">DSM 25653</strain>
    </source>
</reference>
<dbReference type="Gene3D" id="1.20.1290.10">
    <property type="entry name" value="AhpD-like"/>
    <property type="match status" value="1"/>
</dbReference>
<proteinExistence type="predicted"/>
<protein>
    <recommendedName>
        <fullName evidence="3">Peroxidase</fullName>
    </recommendedName>
</protein>
<evidence type="ECO:0000313" key="1">
    <source>
        <dbReference type="EMBL" id="MBK1621817.1"/>
    </source>
</evidence>
<dbReference type="InterPro" id="IPR029032">
    <property type="entry name" value="AhpD-like"/>
</dbReference>
<evidence type="ECO:0008006" key="3">
    <source>
        <dbReference type="Google" id="ProtNLM"/>
    </source>
</evidence>
<sequence>MRVPLPADWIELLQLARRAATDVHAITDADIARLWSLGLSDAAVVELASVIELFIALSFFLDLFAVPLDEPPSADSDRKNDS</sequence>